<name>K0UIE8_MYCVA</name>
<dbReference type="Gene3D" id="3.50.50.60">
    <property type="entry name" value="FAD/NAD(P)-binding domain"/>
    <property type="match status" value="1"/>
</dbReference>
<gene>
    <name evidence="4" type="ORF">MVAC_21463</name>
</gene>
<evidence type="ECO:0000259" key="3">
    <source>
        <dbReference type="Pfam" id="PF01494"/>
    </source>
</evidence>
<proteinExistence type="predicted"/>
<keyword evidence="5" id="KW-1185">Reference proteome</keyword>
<keyword evidence="1" id="KW-0560">Oxidoreductase</keyword>
<evidence type="ECO:0000313" key="4">
    <source>
        <dbReference type="EMBL" id="EJZ06616.1"/>
    </source>
</evidence>
<dbReference type="RefSeq" id="WP_003931662.1">
    <property type="nucleotide sequence ID" value="NZ_JH814693.1"/>
</dbReference>
<sequence>MRAARSVDLLVDCSAAPDCIRYQCPVSAVTADGVVEAQGARHQFDLVVAADGARSLTRASLWPRAPRLRQTGIAGWAWITDTALSEGFGTIWGYDTDLGILPLHDGRTYVYGGTSRRGADLGSFRDWAEPLPSLIAEASPSAMTTPQILEARPPRHLINGRVVLIGDAAHAMRPTFGQGAALAMEDAVTLACRGPAGLARRWPRMLAVYGGAKAGSYVATPRTPALGVIRNWALRITPNPVFGAAAGSVSYWRAPGGMAASNPSGA</sequence>
<dbReference type="SUPFAM" id="SSF51905">
    <property type="entry name" value="FAD/NAD(P)-binding domain"/>
    <property type="match status" value="1"/>
</dbReference>
<dbReference type="InterPro" id="IPR036188">
    <property type="entry name" value="FAD/NAD-bd_sf"/>
</dbReference>
<accession>K0UIE8</accession>
<dbReference type="PANTHER" id="PTHR13789">
    <property type="entry name" value="MONOOXYGENASE"/>
    <property type="match status" value="1"/>
</dbReference>
<organism evidence="4 5">
    <name type="scientific">Mycolicibacterium vaccae ATCC 25954</name>
    <dbReference type="NCBI Taxonomy" id="1194972"/>
    <lineage>
        <taxon>Bacteria</taxon>
        <taxon>Bacillati</taxon>
        <taxon>Actinomycetota</taxon>
        <taxon>Actinomycetes</taxon>
        <taxon>Mycobacteriales</taxon>
        <taxon>Mycobacteriaceae</taxon>
        <taxon>Mycolicibacterium</taxon>
    </lineage>
</organism>
<reference evidence="4 5" key="1">
    <citation type="journal article" date="2012" name="J. Bacteriol.">
        <title>Complete Genome Sequence of Mycobacterium vaccae Type Strain ATCC 25954.</title>
        <authorList>
            <person name="Ho Y.S."/>
            <person name="Adroub S.A."/>
            <person name="Abadi M."/>
            <person name="Al Alwan B."/>
            <person name="Alkhateeb R."/>
            <person name="Gao G."/>
            <person name="Ragab A."/>
            <person name="Ali S."/>
            <person name="van Soolingen D."/>
            <person name="Bitter W."/>
            <person name="Pain A."/>
            <person name="Abdallah A.M."/>
        </authorList>
    </citation>
    <scope>NUCLEOTIDE SEQUENCE [LARGE SCALE GENOMIC DNA]</scope>
    <source>
        <strain evidence="4 5">ATCC 25954</strain>
    </source>
</reference>
<dbReference type="AlphaFoldDB" id="K0UIE8"/>
<dbReference type="Pfam" id="PF01494">
    <property type="entry name" value="FAD_binding_3"/>
    <property type="match status" value="1"/>
</dbReference>
<dbReference type="PRINTS" id="PR00420">
    <property type="entry name" value="RNGMNOXGNASE"/>
</dbReference>
<dbReference type="InterPro" id="IPR002938">
    <property type="entry name" value="FAD-bd"/>
</dbReference>
<dbReference type="eggNOG" id="COG0654">
    <property type="taxonomic scope" value="Bacteria"/>
</dbReference>
<dbReference type="PANTHER" id="PTHR13789:SF309">
    <property type="entry name" value="PUTATIVE (AFU_ORTHOLOGUE AFUA_6G14510)-RELATED"/>
    <property type="match status" value="1"/>
</dbReference>
<feature type="domain" description="FAD-binding" evidence="3">
    <location>
        <begin position="29"/>
        <end position="191"/>
    </location>
</feature>
<dbReference type="EMBL" id="ALQA01000056">
    <property type="protein sequence ID" value="EJZ06616.1"/>
    <property type="molecule type" value="Genomic_DNA"/>
</dbReference>
<dbReference type="GO" id="GO:0071949">
    <property type="term" value="F:FAD binding"/>
    <property type="evidence" value="ECO:0007669"/>
    <property type="project" value="InterPro"/>
</dbReference>
<protein>
    <submittedName>
        <fullName evidence="4">FAD-dependent oxidoreductase</fullName>
    </submittedName>
</protein>
<evidence type="ECO:0000313" key="5">
    <source>
        <dbReference type="Proteomes" id="UP000006072"/>
    </source>
</evidence>
<keyword evidence="2" id="KW-0503">Monooxygenase</keyword>
<evidence type="ECO:0000256" key="2">
    <source>
        <dbReference type="ARBA" id="ARBA00023033"/>
    </source>
</evidence>
<evidence type="ECO:0000256" key="1">
    <source>
        <dbReference type="ARBA" id="ARBA00023002"/>
    </source>
</evidence>
<dbReference type="GO" id="GO:0004497">
    <property type="term" value="F:monooxygenase activity"/>
    <property type="evidence" value="ECO:0007669"/>
    <property type="project" value="UniProtKB-KW"/>
</dbReference>
<comment type="caution">
    <text evidence="4">The sequence shown here is derived from an EMBL/GenBank/DDBJ whole genome shotgun (WGS) entry which is preliminary data.</text>
</comment>
<dbReference type="Proteomes" id="UP000006072">
    <property type="component" value="Unassembled WGS sequence"/>
</dbReference>
<dbReference type="HOGENOM" id="CLU_009665_19_5_11"/>
<dbReference type="InterPro" id="IPR050493">
    <property type="entry name" value="FAD-dep_Monooxygenase_BioMet"/>
</dbReference>